<dbReference type="STRING" id="681398.PJIAN_161"/>
<gene>
    <name evidence="6" type="ORF">PJIAN_161</name>
</gene>
<dbReference type="SUPFAM" id="SSF52266">
    <property type="entry name" value="SGNH hydrolase"/>
    <property type="match status" value="1"/>
</dbReference>
<evidence type="ECO:0000256" key="3">
    <source>
        <dbReference type="SAM" id="SignalP"/>
    </source>
</evidence>
<dbReference type="Gene3D" id="3.40.50.1110">
    <property type="entry name" value="SGNH hydrolase"/>
    <property type="match status" value="1"/>
</dbReference>
<dbReference type="OrthoDB" id="9807041at2"/>
<feature type="domain" description="Beta-agarase/YXIM esterase-like galactose-binding" evidence="5">
    <location>
        <begin position="24"/>
        <end position="143"/>
    </location>
</feature>
<dbReference type="CDD" id="cd01821">
    <property type="entry name" value="Rhamnogalacturan_acetylesterase_like"/>
    <property type="match status" value="1"/>
</dbReference>
<dbReference type="Pfam" id="PF21254">
    <property type="entry name" value="AGA-YXIM_GBD"/>
    <property type="match status" value="1"/>
</dbReference>
<dbReference type="AlphaFoldDB" id="A0A170Y3I2"/>
<feature type="domain" description="SGNH hydrolase-type esterase" evidence="4">
    <location>
        <begin position="193"/>
        <end position="357"/>
    </location>
</feature>
<reference evidence="7" key="2">
    <citation type="journal article" date="2017" name="Genome Announc.">
        <title>Draft genome sequence of Paludibacter jiangxiensis NM7(T), a propionate-producing fermentative bacterium.</title>
        <authorList>
            <person name="Qiu Y.-L."/>
            <person name="Tourlousse D.M."/>
            <person name="Matsuura N."/>
            <person name="Ohashi A."/>
            <person name="Sekiguchi Y."/>
        </authorList>
    </citation>
    <scope>NUCLEOTIDE SEQUENCE [LARGE SCALE GENOMIC DNA]</scope>
    <source>
        <strain evidence="7">NM7</strain>
    </source>
</reference>
<comment type="caution">
    <text evidence="6">The sequence shown here is derived from an EMBL/GenBank/DDBJ whole genome shotgun (WGS) entry which is preliminary data.</text>
</comment>
<dbReference type="InterPro" id="IPR037459">
    <property type="entry name" value="RhgT-like"/>
</dbReference>
<dbReference type="InterPro" id="IPR013830">
    <property type="entry name" value="SGNH_hydro"/>
</dbReference>
<dbReference type="RefSeq" id="WP_068701041.1">
    <property type="nucleotide sequence ID" value="NZ_BDCR01000001.1"/>
</dbReference>
<feature type="chain" id="PRO_5007904813" evidence="3">
    <location>
        <begin position="20"/>
        <end position="438"/>
    </location>
</feature>
<evidence type="ECO:0000259" key="4">
    <source>
        <dbReference type="Pfam" id="PF13472"/>
    </source>
</evidence>
<evidence type="ECO:0000313" key="7">
    <source>
        <dbReference type="Proteomes" id="UP000076586"/>
    </source>
</evidence>
<keyword evidence="3" id="KW-0732">Signal</keyword>
<dbReference type="Gene3D" id="2.60.120.430">
    <property type="entry name" value="Galactose-binding lectin"/>
    <property type="match status" value="1"/>
</dbReference>
<organism evidence="6 7">
    <name type="scientific">Paludibacter jiangxiensis</name>
    <dbReference type="NCBI Taxonomy" id="681398"/>
    <lineage>
        <taxon>Bacteria</taxon>
        <taxon>Pseudomonadati</taxon>
        <taxon>Bacteroidota</taxon>
        <taxon>Bacteroidia</taxon>
        <taxon>Bacteroidales</taxon>
        <taxon>Paludibacteraceae</taxon>
        <taxon>Paludibacter</taxon>
    </lineage>
</organism>
<evidence type="ECO:0000259" key="5">
    <source>
        <dbReference type="Pfam" id="PF21254"/>
    </source>
</evidence>
<evidence type="ECO:0000256" key="2">
    <source>
        <dbReference type="ARBA" id="ARBA00022801"/>
    </source>
</evidence>
<name>A0A170Y3I2_9BACT</name>
<dbReference type="InterPro" id="IPR008979">
    <property type="entry name" value="Galactose-bd-like_sf"/>
</dbReference>
<feature type="signal peptide" evidence="3">
    <location>
        <begin position="1"/>
        <end position="19"/>
    </location>
</feature>
<evidence type="ECO:0000313" key="6">
    <source>
        <dbReference type="EMBL" id="GAT61482.1"/>
    </source>
</evidence>
<dbReference type="InterPro" id="IPR049033">
    <property type="entry name" value="AGA-YXIM_GBD"/>
</dbReference>
<dbReference type="Proteomes" id="UP000076586">
    <property type="component" value="Unassembled WGS sequence"/>
</dbReference>
<dbReference type="SUPFAM" id="SSF49785">
    <property type="entry name" value="Galactose-binding domain-like"/>
    <property type="match status" value="1"/>
</dbReference>
<proteinExistence type="inferred from homology"/>
<keyword evidence="2" id="KW-0378">Hydrolase</keyword>
<comment type="similarity">
    <text evidence="1">Belongs to the 'GDSL' lipolytic enzyme family.</text>
</comment>
<dbReference type="GO" id="GO:0016788">
    <property type="term" value="F:hydrolase activity, acting on ester bonds"/>
    <property type="evidence" value="ECO:0007669"/>
    <property type="project" value="UniProtKB-ARBA"/>
</dbReference>
<dbReference type="InterPro" id="IPR036514">
    <property type="entry name" value="SGNH_hydro_sf"/>
</dbReference>
<dbReference type="Pfam" id="PF13472">
    <property type="entry name" value="Lipase_GDSL_2"/>
    <property type="match status" value="1"/>
</dbReference>
<reference evidence="7" key="1">
    <citation type="submission" date="2016-04" db="EMBL/GenBank/DDBJ databases">
        <title>Draft genome sequence of Paludibacter jiangxiensis strain NM7.</title>
        <authorList>
            <person name="Qiu Y."/>
            <person name="Matsuura N."/>
            <person name="Ohashi A."/>
            <person name="Tourlousse M.D."/>
            <person name="Sekiguchi Y."/>
        </authorList>
    </citation>
    <scope>NUCLEOTIDE SEQUENCE [LARGE SCALE GENOMIC DNA]</scope>
    <source>
        <strain evidence="7">NM7</strain>
    </source>
</reference>
<accession>A0A170Y3I2</accession>
<dbReference type="PANTHER" id="PTHR43695:SF1">
    <property type="entry name" value="RHAMNOGALACTURONAN ACETYLESTERASE"/>
    <property type="match status" value="1"/>
</dbReference>
<dbReference type="PANTHER" id="PTHR43695">
    <property type="entry name" value="PUTATIVE (AFU_ORTHOLOGUE AFUA_2G17250)-RELATED"/>
    <property type="match status" value="1"/>
</dbReference>
<evidence type="ECO:0000256" key="1">
    <source>
        <dbReference type="ARBA" id="ARBA00008668"/>
    </source>
</evidence>
<protein>
    <submittedName>
        <fullName evidence="6">Lysophospholipase L1</fullName>
    </submittedName>
</protein>
<dbReference type="EMBL" id="BDCR01000001">
    <property type="protein sequence ID" value="GAT61482.1"/>
    <property type="molecule type" value="Genomic_DNA"/>
</dbReference>
<keyword evidence="7" id="KW-1185">Reference proteome</keyword>
<sequence length="438" mass="48654">MKRFSLCILFAGFSLFTFAQNGGWKFSFGSSKAEKGTKVVPVTTVYSYALGYGFDFGTHPQEFTATNGKKMLTGCRSDKPFYFSVKLPEGNYDVKLILGGTSEPSMTTVRAESRRLMLAHIATAEGKTTTQSFTVNIRNTRINDSVSVKIKPREKAKLNWDNKLTLEFGDKNAAVTAIEITPNTTAPTIFLCGNSTVVDQDNDPWCGWGQMFPSFFKKGVAIANYAESGEAANTFISARRLEKLLTQMKKGDFLFMEFGHNDQKQKGDGIGPWSSYQQSLQKYIDEARKRGAYPVIVTSMHRRNFDAAGKVINTLGEYPEAARQLAQKNQVPLIDLNAMSKILYEAWGAEQSVKAFVHYKAGTFAGQASDLADNTHFNAYGGYELSKCIVEGCIANKLDFIKYLRPEYSRFDPAHPDAFESVSFPLSPFTTVEKPDGN</sequence>